<dbReference type="Gene3D" id="3.90.190.20">
    <property type="entry name" value="Mur ligase, C-terminal domain"/>
    <property type="match status" value="1"/>
</dbReference>
<dbReference type="GO" id="GO:0016881">
    <property type="term" value="F:acid-amino acid ligase activity"/>
    <property type="evidence" value="ECO:0007669"/>
    <property type="project" value="InterPro"/>
</dbReference>
<keyword evidence="8" id="KW-0961">Cell wall biogenesis/degradation</keyword>
<keyword evidence="14" id="KW-1185">Reference proteome</keyword>
<evidence type="ECO:0000256" key="2">
    <source>
        <dbReference type="ARBA" id="ARBA00022618"/>
    </source>
</evidence>
<dbReference type="SUPFAM" id="SSF53623">
    <property type="entry name" value="MurD-like peptide ligases, catalytic domain"/>
    <property type="match status" value="1"/>
</dbReference>
<dbReference type="GO" id="GO:0008360">
    <property type="term" value="P:regulation of cell shape"/>
    <property type="evidence" value="ECO:0007669"/>
    <property type="project" value="UniProtKB-KW"/>
</dbReference>
<evidence type="ECO:0000256" key="3">
    <source>
        <dbReference type="ARBA" id="ARBA00022741"/>
    </source>
</evidence>
<evidence type="ECO:0000256" key="7">
    <source>
        <dbReference type="ARBA" id="ARBA00023306"/>
    </source>
</evidence>
<dbReference type="InterPro" id="IPR004101">
    <property type="entry name" value="Mur_ligase_C"/>
</dbReference>
<dbReference type="Gene3D" id="3.40.1190.10">
    <property type="entry name" value="Mur-like, catalytic domain"/>
    <property type="match status" value="1"/>
</dbReference>
<dbReference type="Gene3D" id="3.40.50.720">
    <property type="entry name" value="NAD(P)-binding Rossmann-like Domain"/>
    <property type="match status" value="1"/>
</dbReference>
<feature type="domain" description="Mur ligase N-terminal catalytic" evidence="10">
    <location>
        <begin position="60"/>
        <end position="159"/>
    </location>
</feature>
<feature type="region of interest" description="Disordered" evidence="9">
    <location>
        <begin position="1"/>
        <end position="44"/>
    </location>
</feature>
<keyword evidence="7" id="KW-0131">Cell cycle</keyword>
<gene>
    <name evidence="13" type="ORF">EV664_10467</name>
</gene>
<comment type="caution">
    <text evidence="13">The sequence shown here is derived from an EMBL/GenBank/DDBJ whole genome shotgun (WGS) entry which is preliminary data.</text>
</comment>
<evidence type="ECO:0000313" key="14">
    <source>
        <dbReference type="Proteomes" id="UP000295493"/>
    </source>
</evidence>
<dbReference type="Pfam" id="PF08245">
    <property type="entry name" value="Mur_ligase_M"/>
    <property type="match status" value="1"/>
</dbReference>
<keyword evidence="5" id="KW-0133">Cell shape</keyword>
<evidence type="ECO:0000259" key="10">
    <source>
        <dbReference type="Pfam" id="PF01225"/>
    </source>
</evidence>
<dbReference type="SUPFAM" id="SSF51984">
    <property type="entry name" value="MurCD N-terminal domain"/>
    <property type="match status" value="1"/>
</dbReference>
<dbReference type="GO" id="GO:0071555">
    <property type="term" value="P:cell wall organization"/>
    <property type="evidence" value="ECO:0007669"/>
    <property type="project" value="UniProtKB-KW"/>
</dbReference>
<keyword evidence="3" id="KW-0547">Nucleotide-binding</keyword>
<feature type="compositionally biased region" description="Polar residues" evidence="9">
    <location>
        <begin position="1"/>
        <end position="10"/>
    </location>
</feature>
<dbReference type="Pfam" id="PF02875">
    <property type="entry name" value="Mur_ligase_C"/>
    <property type="match status" value="1"/>
</dbReference>
<evidence type="ECO:0000256" key="1">
    <source>
        <dbReference type="ARBA" id="ARBA00022598"/>
    </source>
</evidence>
<evidence type="ECO:0000256" key="6">
    <source>
        <dbReference type="ARBA" id="ARBA00022984"/>
    </source>
</evidence>
<dbReference type="InterPro" id="IPR036615">
    <property type="entry name" value="Mur_ligase_C_dom_sf"/>
</dbReference>
<proteinExistence type="predicted"/>
<organism evidence="13 14">
    <name type="scientific">Stakelama pacifica</name>
    <dbReference type="NCBI Taxonomy" id="517720"/>
    <lineage>
        <taxon>Bacteria</taxon>
        <taxon>Pseudomonadati</taxon>
        <taxon>Pseudomonadota</taxon>
        <taxon>Alphaproteobacteria</taxon>
        <taxon>Sphingomonadales</taxon>
        <taxon>Sphingomonadaceae</taxon>
        <taxon>Stakelama</taxon>
    </lineage>
</organism>
<keyword evidence="2" id="KW-0132">Cell division</keyword>
<dbReference type="GO" id="GO:0051301">
    <property type="term" value="P:cell division"/>
    <property type="evidence" value="ECO:0007669"/>
    <property type="project" value="UniProtKB-KW"/>
</dbReference>
<evidence type="ECO:0000256" key="4">
    <source>
        <dbReference type="ARBA" id="ARBA00022840"/>
    </source>
</evidence>
<evidence type="ECO:0000256" key="9">
    <source>
        <dbReference type="SAM" id="MobiDB-lite"/>
    </source>
</evidence>
<keyword evidence="4" id="KW-0067">ATP-binding</keyword>
<dbReference type="GO" id="GO:0005524">
    <property type="term" value="F:ATP binding"/>
    <property type="evidence" value="ECO:0007669"/>
    <property type="project" value="UniProtKB-KW"/>
</dbReference>
<dbReference type="GO" id="GO:0009252">
    <property type="term" value="P:peptidoglycan biosynthetic process"/>
    <property type="evidence" value="ECO:0007669"/>
    <property type="project" value="UniProtKB-KW"/>
</dbReference>
<feature type="domain" description="Mur ligase central" evidence="12">
    <location>
        <begin position="166"/>
        <end position="345"/>
    </location>
</feature>
<dbReference type="InterPro" id="IPR013221">
    <property type="entry name" value="Mur_ligase_cen"/>
</dbReference>
<evidence type="ECO:0000313" key="13">
    <source>
        <dbReference type="EMBL" id="TDN83584.1"/>
    </source>
</evidence>
<protein>
    <submittedName>
        <fullName evidence="13">UDP-N-acetylmuramate--alanine ligase</fullName>
    </submittedName>
</protein>
<dbReference type="AlphaFoldDB" id="A0A4R6FRW4"/>
<keyword evidence="1 13" id="KW-0436">Ligase</keyword>
<dbReference type="PANTHER" id="PTHR43445:SF3">
    <property type="entry name" value="UDP-N-ACETYLMURAMATE--L-ALANINE LIGASE"/>
    <property type="match status" value="1"/>
</dbReference>
<feature type="domain" description="Mur ligase C-terminal" evidence="11">
    <location>
        <begin position="367"/>
        <end position="499"/>
    </location>
</feature>
<keyword evidence="6" id="KW-0573">Peptidoglycan synthesis</keyword>
<dbReference type="InterPro" id="IPR050061">
    <property type="entry name" value="MurCDEF_pg_biosynth"/>
</dbReference>
<evidence type="ECO:0000256" key="8">
    <source>
        <dbReference type="ARBA" id="ARBA00023316"/>
    </source>
</evidence>
<evidence type="ECO:0000256" key="5">
    <source>
        <dbReference type="ARBA" id="ARBA00022960"/>
    </source>
</evidence>
<dbReference type="PANTHER" id="PTHR43445">
    <property type="entry name" value="UDP-N-ACETYLMURAMATE--L-ALANINE LIGASE-RELATED"/>
    <property type="match status" value="1"/>
</dbReference>
<dbReference type="InterPro" id="IPR000713">
    <property type="entry name" value="Mur_ligase_N"/>
</dbReference>
<dbReference type="InterPro" id="IPR036565">
    <property type="entry name" value="Mur-like_cat_sf"/>
</dbReference>
<dbReference type="Pfam" id="PF01225">
    <property type="entry name" value="Mur_ligase"/>
    <property type="match status" value="1"/>
</dbReference>
<sequence>MLSWRQSRPNARTCPKSAATCHKRGHPPNERRDRNAAPLASATQTADSLTLMETNKSYFFVGVGGSGMMPLAMILAGRGASVSGSDRSLDAGRVPAKFDALQSRGIHLFPQDGSGITSADQVVIASAAVEDSVPDMVKARDVGATHMTRPELLSRLFNESAHRIGVAGTSGKSTVTGMIGWIFSQAGRDPTVMNGAVMKNFATPDAPFASALVGEGDTFISEVDESDGSIALYNPTIAVLNNVSLDHKSLEELRALFGDFVGRASASVINIGDPESAAIASRLDRETVMTFAVDRAANLTARNLKPEPFGIAFDLHIAGQFRQTVRLSVPGRHNVENALAALAAAFASSIIPPVAIPAIEGFTGLKRRFERVGEANGITVIDDFGHNPEKIAATLDTLHAFPGRLLLMFQPHGYGPLKVMRRELVTMFVSRLKKGDQLVLPDPVYQGGTVAREVTSADIVAELTPAGIDARHIPDRDAAAAHLVASAKPGDRIVIMGARDDTLSLLAQRMLDDLNR</sequence>
<evidence type="ECO:0000259" key="11">
    <source>
        <dbReference type="Pfam" id="PF02875"/>
    </source>
</evidence>
<dbReference type="Proteomes" id="UP000295493">
    <property type="component" value="Unassembled WGS sequence"/>
</dbReference>
<dbReference type="EMBL" id="SNWD01000004">
    <property type="protein sequence ID" value="TDN83584.1"/>
    <property type="molecule type" value="Genomic_DNA"/>
</dbReference>
<evidence type="ECO:0000259" key="12">
    <source>
        <dbReference type="Pfam" id="PF08245"/>
    </source>
</evidence>
<dbReference type="SUPFAM" id="SSF53244">
    <property type="entry name" value="MurD-like peptide ligases, peptide-binding domain"/>
    <property type="match status" value="1"/>
</dbReference>
<accession>A0A4R6FRW4</accession>
<reference evidence="13 14" key="1">
    <citation type="submission" date="2019-03" db="EMBL/GenBank/DDBJ databases">
        <title>Genomic Encyclopedia of Type Strains, Phase IV (KMG-IV): sequencing the most valuable type-strain genomes for metagenomic binning, comparative biology and taxonomic classification.</title>
        <authorList>
            <person name="Goeker M."/>
        </authorList>
    </citation>
    <scope>NUCLEOTIDE SEQUENCE [LARGE SCALE GENOMIC DNA]</scope>
    <source>
        <strain evidence="13 14">DSM 25059</strain>
    </source>
</reference>
<name>A0A4R6FRW4_9SPHN</name>